<name>A0A2S0WQ09_9ACTN</name>
<evidence type="ECO:0000313" key="2">
    <source>
        <dbReference type="Proteomes" id="UP000244384"/>
    </source>
</evidence>
<dbReference type="EMBL" id="CP026952">
    <property type="protein sequence ID" value="AWB93324.1"/>
    <property type="molecule type" value="Genomic_DNA"/>
</dbReference>
<sequence length="131" mass="13671">MREATTWIVTAALSAAAWLAWCGWDDEYQVDARTGETSGPFEAWQIVGSGVTLVVVVVLATLAFRNAGQVALAATAGYAIAWATTEMPDDESGLSGVGLVMIVIGVGAASFALAFGTRAVRARLDRRHGPS</sequence>
<dbReference type="RefSeq" id="WP_108579592.1">
    <property type="nucleotide sequence ID" value="NZ_CP026952.1"/>
</dbReference>
<evidence type="ECO:0000313" key="1">
    <source>
        <dbReference type="EMBL" id="AWB93324.1"/>
    </source>
</evidence>
<dbReference type="KEGG" id="aez:C3E78_14510"/>
<keyword evidence="2" id="KW-1185">Reference proteome</keyword>
<dbReference type="Proteomes" id="UP000244384">
    <property type="component" value="Chromosome"/>
</dbReference>
<proteinExistence type="predicted"/>
<gene>
    <name evidence="1" type="ORF">C3E78_14510</name>
</gene>
<organism evidence="1 2">
    <name type="scientific">Aeromicrobium chenweiae</name>
    <dbReference type="NCBI Taxonomy" id="2079793"/>
    <lineage>
        <taxon>Bacteria</taxon>
        <taxon>Bacillati</taxon>
        <taxon>Actinomycetota</taxon>
        <taxon>Actinomycetes</taxon>
        <taxon>Propionibacteriales</taxon>
        <taxon>Nocardioidaceae</taxon>
        <taxon>Aeromicrobium</taxon>
    </lineage>
</organism>
<accession>A0A5F2EXH0</accession>
<reference evidence="2" key="1">
    <citation type="submission" date="2018-01" db="EMBL/GenBank/DDBJ databases">
        <authorList>
            <person name="Li J."/>
        </authorList>
    </citation>
    <scope>NUCLEOTIDE SEQUENCE [LARGE SCALE GENOMIC DNA]</scope>
    <source>
        <strain evidence="2">592</strain>
    </source>
</reference>
<accession>A0A2S0WQ09</accession>
<protein>
    <submittedName>
        <fullName evidence="1">Uncharacterized protein</fullName>
    </submittedName>
</protein>
<dbReference type="AlphaFoldDB" id="A0A2S0WQ09"/>